<comment type="similarity">
    <text evidence="2">Belongs to the FAD-binding monooxygenase family.</text>
</comment>
<dbReference type="RefSeq" id="XP_033598978.1">
    <property type="nucleotide sequence ID" value="XM_033749521.1"/>
</dbReference>
<evidence type="ECO:0000313" key="11">
    <source>
        <dbReference type="Proteomes" id="UP000799437"/>
    </source>
</evidence>
<feature type="region of interest" description="Disordered" evidence="8">
    <location>
        <begin position="155"/>
        <end position="174"/>
    </location>
</feature>
<keyword evidence="4" id="KW-0274">FAD</keyword>
<evidence type="ECO:0000256" key="8">
    <source>
        <dbReference type="SAM" id="MobiDB-lite"/>
    </source>
</evidence>
<evidence type="ECO:0000256" key="4">
    <source>
        <dbReference type="ARBA" id="ARBA00022827"/>
    </source>
</evidence>
<evidence type="ECO:0000256" key="2">
    <source>
        <dbReference type="ARBA" id="ARBA00010139"/>
    </source>
</evidence>
<organism evidence="10 11">
    <name type="scientific">Pseudovirgaria hyperparasitica</name>
    <dbReference type="NCBI Taxonomy" id="470096"/>
    <lineage>
        <taxon>Eukaryota</taxon>
        <taxon>Fungi</taxon>
        <taxon>Dikarya</taxon>
        <taxon>Ascomycota</taxon>
        <taxon>Pezizomycotina</taxon>
        <taxon>Dothideomycetes</taxon>
        <taxon>Dothideomycetes incertae sedis</taxon>
        <taxon>Acrospermales</taxon>
        <taxon>Acrospermaceae</taxon>
        <taxon>Pseudovirgaria</taxon>
    </lineage>
</organism>
<evidence type="ECO:0000256" key="5">
    <source>
        <dbReference type="ARBA" id="ARBA00022857"/>
    </source>
</evidence>
<evidence type="ECO:0000256" key="1">
    <source>
        <dbReference type="ARBA" id="ARBA00001974"/>
    </source>
</evidence>
<dbReference type="Gene3D" id="3.50.50.60">
    <property type="entry name" value="FAD/NAD(P)-binding domain"/>
    <property type="match status" value="2"/>
</dbReference>
<feature type="compositionally biased region" description="Low complexity" evidence="8">
    <location>
        <begin position="164"/>
        <end position="174"/>
    </location>
</feature>
<keyword evidence="6" id="KW-0560">Oxidoreductase</keyword>
<protein>
    <submittedName>
        <fullName evidence="10">FAD/NAD(P)-binding domain-containing protein</fullName>
    </submittedName>
</protein>
<dbReference type="InterPro" id="IPR023753">
    <property type="entry name" value="FAD/NAD-binding_dom"/>
</dbReference>
<feature type="region of interest" description="Disordered" evidence="8">
    <location>
        <begin position="1"/>
        <end position="36"/>
    </location>
</feature>
<dbReference type="SUPFAM" id="SSF51905">
    <property type="entry name" value="FAD/NAD(P)-binding domain"/>
    <property type="match status" value="2"/>
</dbReference>
<keyword evidence="7" id="KW-0503">Monooxygenase</keyword>
<keyword evidence="11" id="KW-1185">Reference proteome</keyword>
<dbReference type="InterPro" id="IPR036188">
    <property type="entry name" value="FAD/NAD-bd_sf"/>
</dbReference>
<dbReference type="AlphaFoldDB" id="A0A6A6W4N9"/>
<feature type="compositionally biased region" description="Pro residues" evidence="8">
    <location>
        <begin position="1"/>
        <end position="35"/>
    </location>
</feature>
<dbReference type="GeneID" id="54490575"/>
<evidence type="ECO:0000313" key="10">
    <source>
        <dbReference type="EMBL" id="KAF2756527.1"/>
    </source>
</evidence>
<evidence type="ECO:0000256" key="7">
    <source>
        <dbReference type="ARBA" id="ARBA00023033"/>
    </source>
</evidence>
<evidence type="ECO:0000256" key="3">
    <source>
        <dbReference type="ARBA" id="ARBA00022630"/>
    </source>
</evidence>
<dbReference type="PANTHER" id="PTHR43098:SF3">
    <property type="entry name" value="L-ORNITHINE N(5)-MONOOXYGENASE-RELATED"/>
    <property type="match status" value="1"/>
</dbReference>
<dbReference type="Pfam" id="PF07992">
    <property type="entry name" value="Pyr_redox_2"/>
    <property type="match status" value="1"/>
</dbReference>
<name>A0A6A6W4N9_9PEZI</name>
<dbReference type="PANTHER" id="PTHR43098">
    <property type="entry name" value="L-ORNITHINE N(5)-MONOOXYGENASE-RELATED"/>
    <property type="match status" value="1"/>
</dbReference>
<reference evidence="10" key="1">
    <citation type="journal article" date="2020" name="Stud. Mycol.">
        <title>101 Dothideomycetes genomes: a test case for predicting lifestyles and emergence of pathogens.</title>
        <authorList>
            <person name="Haridas S."/>
            <person name="Albert R."/>
            <person name="Binder M."/>
            <person name="Bloem J."/>
            <person name="Labutti K."/>
            <person name="Salamov A."/>
            <person name="Andreopoulos B."/>
            <person name="Baker S."/>
            <person name="Barry K."/>
            <person name="Bills G."/>
            <person name="Bluhm B."/>
            <person name="Cannon C."/>
            <person name="Castanera R."/>
            <person name="Culley D."/>
            <person name="Daum C."/>
            <person name="Ezra D."/>
            <person name="Gonzalez J."/>
            <person name="Henrissat B."/>
            <person name="Kuo A."/>
            <person name="Liang C."/>
            <person name="Lipzen A."/>
            <person name="Lutzoni F."/>
            <person name="Magnuson J."/>
            <person name="Mondo S."/>
            <person name="Nolan M."/>
            <person name="Ohm R."/>
            <person name="Pangilinan J."/>
            <person name="Park H.-J."/>
            <person name="Ramirez L."/>
            <person name="Alfaro M."/>
            <person name="Sun H."/>
            <person name="Tritt A."/>
            <person name="Yoshinaga Y."/>
            <person name="Zwiers L.-H."/>
            <person name="Turgeon B."/>
            <person name="Goodwin S."/>
            <person name="Spatafora J."/>
            <person name="Crous P."/>
            <person name="Grigoriev I."/>
        </authorList>
    </citation>
    <scope>NUCLEOTIDE SEQUENCE</scope>
    <source>
        <strain evidence="10">CBS 121739</strain>
    </source>
</reference>
<keyword evidence="5" id="KW-0521">NADP</keyword>
<evidence type="ECO:0000259" key="9">
    <source>
        <dbReference type="Pfam" id="PF07992"/>
    </source>
</evidence>
<accession>A0A6A6W4N9</accession>
<dbReference type="EMBL" id="ML996575">
    <property type="protein sequence ID" value="KAF2756527.1"/>
    <property type="molecule type" value="Genomic_DNA"/>
</dbReference>
<gene>
    <name evidence="10" type="ORF">EJ05DRAFT_539468</name>
</gene>
<dbReference type="OrthoDB" id="66881at2759"/>
<feature type="domain" description="FAD/NAD(P)-binding" evidence="9">
    <location>
        <begin position="37"/>
        <end position="260"/>
    </location>
</feature>
<sequence length="605" mass="66938">MPSQPQQPPSQQPPSQQPPSQQPPSQHHPPSPPTHPSVLIIGAGLAGIYMLHALRSAGFTCAILEACAGIGGTWYQNRYPGARVDTAMPLYQFSIPEVYKTFKWRSTHPTRAEIMEYIDHLDKVLHITPYVHLRKRVVEASYDTHARLWTVQTQTTTNDDDTTTKPPTTPTQTTTFHAPYLISATGLVSHPYTPPWPGLNTFAGPIHHTKTWPHTGINVRNSRVAIIGTGASGVQLIQALGKEAKSLIVFQRTPNLCLPMRARTLDAEGPEQTDEELARVFARRRETFAGYAGEFAARSVYADGEGAREEFFGGLWARGGFAFWVENYADVLFERGANGVAYEFWARETRGRVADERKRGVLVPREAPHWFGTRRPCLETDYYEVLGRESVEVVDLRGNGIERVVREGIVTADGVVRGVDVICLATGFDALTGGLTGMGLRGRDGVGLGERWREGVRTNLGMTVSGYPNMFYLFAVHGPSASNGPSCIELQGDWIVAAMVKMREEGVESIEATAEAEAAWTKQIHDILRGTLVQETNSWYNGANVPGKTVEPLIFFGGFPEYRRQIYEVLDNDFRGFVKVMKEQVVGEESTERGAASCADRPIHV</sequence>
<proteinExistence type="inferred from homology"/>
<dbReference type="Proteomes" id="UP000799437">
    <property type="component" value="Unassembled WGS sequence"/>
</dbReference>
<comment type="cofactor">
    <cofactor evidence="1">
        <name>FAD</name>
        <dbReference type="ChEBI" id="CHEBI:57692"/>
    </cofactor>
</comment>
<keyword evidence="3" id="KW-0285">Flavoprotein</keyword>
<dbReference type="GO" id="GO:0004497">
    <property type="term" value="F:monooxygenase activity"/>
    <property type="evidence" value="ECO:0007669"/>
    <property type="project" value="UniProtKB-KW"/>
</dbReference>
<dbReference type="InterPro" id="IPR050775">
    <property type="entry name" value="FAD-binding_Monooxygenases"/>
</dbReference>
<evidence type="ECO:0000256" key="6">
    <source>
        <dbReference type="ARBA" id="ARBA00023002"/>
    </source>
</evidence>